<gene>
    <name evidence="1" type="ORF">GALL_500970</name>
</gene>
<protein>
    <submittedName>
        <fullName evidence="1">Uncharacterized protein</fullName>
    </submittedName>
</protein>
<comment type="caution">
    <text evidence="1">The sequence shown here is derived from an EMBL/GenBank/DDBJ whole genome shotgun (WGS) entry which is preliminary data.</text>
</comment>
<evidence type="ECO:0000313" key="1">
    <source>
        <dbReference type="EMBL" id="OIQ68313.1"/>
    </source>
</evidence>
<organism evidence="1">
    <name type="scientific">mine drainage metagenome</name>
    <dbReference type="NCBI Taxonomy" id="410659"/>
    <lineage>
        <taxon>unclassified sequences</taxon>
        <taxon>metagenomes</taxon>
        <taxon>ecological metagenomes</taxon>
    </lineage>
</organism>
<dbReference type="EMBL" id="MLJW01005383">
    <property type="protein sequence ID" value="OIQ68313.1"/>
    <property type="molecule type" value="Genomic_DNA"/>
</dbReference>
<dbReference type="AlphaFoldDB" id="A0A1J5P9P1"/>
<name>A0A1J5P9P1_9ZZZZ</name>
<sequence>MDVFNVTVKHGFDGLRVVQHTVIGRLSQGQYARLDLMDIQVRQVLLDQEIGLDFGLDRGRFELAFRNRPDDAKVVAGRLQKHRNSTGHDNGVKYRLVAIAVNNNHIVGCHRVMPDHFVAGTCAVSDKKTMVSIENSCRIALALANRSVMVEQLTQLFNRIADISAQHVFAIKLVVHLPNRALQKCNTS</sequence>
<accession>A0A1J5P9P1</accession>
<proteinExistence type="predicted"/>
<reference evidence="1" key="1">
    <citation type="submission" date="2016-10" db="EMBL/GenBank/DDBJ databases">
        <title>Sequence of Gallionella enrichment culture.</title>
        <authorList>
            <person name="Poehlein A."/>
            <person name="Muehling M."/>
            <person name="Daniel R."/>
        </authorList>
    </citation>
    <scope>NUCLEOTIDE SEQUENCE</scope>
</reference>